<accession>A0ACA9Q171</accession>
<feature type="non-terminal residue" evidence="1">
    <location>
        <position position="127"/>
    </location>
</feature>
<evidence type="ECO:0000313" key="2">
    <source>
        <dbReference type="Proteomes" id="UP000789525"/>
    </source>
</evidence>
<protein>
    <submittedName>
        <fullName evidence="1">5849_t:CDS:1</fullName>
    </submittedName>
</protein>
<gene>
    <name evidence="1" type="ORF">ACOLOM_LOCUS11590</name>
</gene>
<dbReference type="EMBL" id="CAJVPT010042512">
    <property type="protein sequence ID" value="CAG8730216.1"/>
    <property type="molecule type" value="Genomic_DNA"/>
</dbReference>
<comment type="caution">
    <text evidence="1">The sequence shown here is derived from an EMBL/GenBank/DDBJ whole genome shotgun (WGS) entry which is preliminary data.</text>
</comment>
<name>A0ACA9Q171_9GLOM</name>
<reference evidence="1" key="1">
    <citation type="submission" date="2021-06" db="EMBL/GenBank/DDBJ databases">
        <authorList>
            <person name="Kallberg Y."/>
            <person name="Tangrot J."/>
            <person name="Rosling A."/>
        </authorList>
    </citation>
    <scope>NUCLEOTIDE SEQUENCE</scope>
    <source>
        <strain evidence="1">CL356</strain>
    </source>
</reference>
<sequence>MECPWDRRSRGCAGFSCAIIALCVRGDCREIGRGSYGPTSYKLSFSFLPISMGDCLHVLVDEKKAAWLHNETTTNKYQEENSMSNKNSKDPSSNTPTVAPIGKDDDIWNDDDDEYWQEMEVVKEGSK</sequence>
<evidence type="ECO:0000313" key="1">
    <source>
        <dbReference type="EMBL" id="CAG8730216.1"/>
    </source>
</evidence>
<proteinExistence type="predicted"/>
<keyword evidence="2" id="KW-1185">Reference proteome</keyword>
<dbReference type="Proteomes" id="UP000789525">
    <property type="component" value="Unassembled WGS sequence"/>
</dbReference>
<organism evidence="1 2">
    <name type="scientific">Acaulospora colombiana</name>
    <dbReference type="NCBI Taxonomy" id="27376"/>
    <lineage>
        <taxon>Eukaryota</taxon>
        <taxon>Fungi</taxon>
        <taxon>Fungi incertae sedis</taxon>
        <taxon>Mucoromycota</taxon>
        <taxon>Glomeromycotina</taxon>
        <taxon>Glomeromycetes</taxon>
        <taxon>Diversisporales</taxon>
        <taxon>Acaulosporaceae</taxon>
        <taxon>Acaulospora</taxon>
    </lineage>
</organism>